<evidence type="ECO:0000259" key="3">
    <source>
        <dbReference type="PROSITE" id="PS50887"/>
    </source>
</evidence>
<dbReference type="PANTHER" id="PTHR45138:SF9">
    <property type="entry name" value="DIGUANYLATE CYCLASE DGCM-RELATED"/>
    <property type="match status" value="1"/>
</dbReference>
<dbReference type="InterPro" id="IPR043128">
    <property type="entry name" value="Rev_trsase/Diguanyl_cyclase"/>
</dbReference>
<dbReference type="PANTHER" id="PTHR45138">
    <property type="entry name" value="REGULATORY COMPONENTS OF SENSORY TRANSDUCTION SYSTEM"/>
    <property type="match status" value="1"/>
</dbReference>
<evidence type="ECO:0000256" key="2">
    <source>
        <dbReference type="ARBA" id="ARBA00034247"/>
    </source>
</evidence>
<evidence type="ECO:0000256" key="1">
    <source>
        <dbReference type="ARBA" id="ARBA00012528"/>
    </source>
</evidence>
<dbReference type="InterPro" id="IPR000160">
    <property type="entry name" value="GGDEF_dom"/>
</dbReference>
<dbReference type="CDD" id="cd01949">
    <property type="entry name" value="GGDEF"/>
    <property type="match status" value="1"/>
</dbReference>
<sequence length="241" mass="26671">MSHDPSLMTAPLDGPSARMYAEVAGMLARFNGALDPANDAEELSPTETTAALKLALVAMTEAQKRIERQQMRIAELESLSVTDELTGAMNRRGFDMQLRKSMAHQKRHSQETDEQHGGVVLMIDLDRFKAVNDTYGHAAGDELLRLVAGVLTRDVRASDTVARLGGDEFAVLMPDLDAEDGLTRARRLEKRLNSTRLSWGELVLPVSASVGAVSFRPQDRPAEVLNRADEIMYRRKAERRA</sequence>
<dbReference type="Gene3D" id="3.30.70.270">
    <property type="match status" value="1"/>
</dbReference>
<organism evidence="4 5">
    <name type="scientific">Thalassobaculum litoreum DSM 18839</name>
    <dbReference type="NCBI Taxonomy" id="1123362"/>
    <lineage>
        <taxon>Bacteria</taxon>
        <taxon>Pseudomonadati</taxon>
        <taxon>Pseudomonadota</taxon>
        <taxon>Alphaproteobacteria</taxon>
        <taxon>Rhodospirillales</taxon>
        <taxon>Thalassobaculaceae</taxon>
        <taxon>Thalassobaculum</taxon>
    </lineage>
</organism>
<dbReference type="SUPFAM" id="SSF55073">
    <property type="entry name" value="Nucleotide cyclase"/>
    <property type="match status" value="1"/>
</dbReference>
<dbReference type="Pfam" id="PF00990">
    <property type="entry name" value="GGDEF"/>
    <property type="match status" value="1"/>
</dbReference>
<dbReference type="InterPro" id="IPR050469">
    <property type="entry name" value="Diguanylate_Cyclase"/>
</dbReference>
<dbReference type="GO" id="GO:0043709">
    <property type="term" value="P:cell adhesion involved in single-species biofilm formation"/>
    <property type="evidence" value="ECO:0007669"/>
    <property type="project" value="TreeGrafter"/>
</dbReference>
<dbReference type="Proteomes" id="UP000198615">
    <property type="component" value="Unassembled WGS sequence"/>
</dbReference>
<dbReference type="GO" id="GO:0052621">
    <property type="term" value="F:diguanylate cyclase activity"/>
    <property type="evidence" value="ECO:0007669"/>
    <property type="project" value="UniProtKB-EC"/>
</dbReference>
<dbReference type="EC" id="2.7.7.65" evidence="1"/>
<evidence type="ECO:0000313" key="4">
    <source>
        <dbReference type="EMBL" id="SDG43491.1"/>
    </source>
</evidence>
<dbReference type="GO" id="GO:0005886">
    <property type="term" value="C:plasma membrane"/>
    <property type="evidence" value="ECO:0007669"/>
    <property type="project" value="TreeGrafter"/>
</dbReference>
<evidence type="ECO:0000313" key="5">
    <source>
        <dbReference type="Proteomes" id="UP000198615"/>
    </source>
</evidence>
<reference evidence="4 5" key="1">
    <citation type="submission" date="2016-10" db="EMBL/GenBank/DDBJ databases">
        <authorList>
            <person name="Varghese N."/>
            <person name="Submissions S."/>
        </authorList>
    </citation>
    <scope>NUCLEOTIDE SEQUENCE [LARGE SCALE GENOMIC DNA]</scope>
    <source>
        <strain evidence="4 5">DSM 18839</strain>
    </source>
</reference>
<dbReference type="OrthoDB" id="9793210at2"/>
<comment type="caution">
    <text evidence="4">The sequence shown here is derived from an EMBL/GenBank/DDBJ whole genome shotgun (WGS) entry which is preliminary data.</text>
</comment>
<feature type="domain" description="GGDEF" evidence="3">
    <location>
        <begin position="116"/>
        <end position="241"/>
    </location>
</feature>
<dbReference type="SMART" id="SM00267">
    <property type="entry name" value="GGDEF"/>
    <property type="match status" value="1"/>
</dbReference>
<dbReference type="AlphaFoldDB" id="A0A8G2BLQ4"/>
<proteinExistence type="predicted"/>
<dbReference type="PROSITE" id="PS50887">
    <property type="entry name" value="GGDEF"/>
    <property type="match status" value="1"/>
</dbReference>
<accession>A0A8G2BLQ4</accession>
<dbReference type="NCBIfam" id="TIGR00254">
    <property type="entry name" value="GGDEF"/>
    <property type="match status" value="1"/>
</dbReference>
<keyword evidence="5" id="KW-1185">Reference proteome</keyword>
<dbReference type="EMBL" id="FNBW01000017">
    <property type="protein sequence ID" value="SDG43491.1"/>
    <property type="molecule type" value="Genomic_DNA"/>
</dbReference>
<dbReference type="GO" id="GO:1902201">
    <property type="term" value="P:negative regulation of bacterial-type flagellum-dependent cell motility"/>
    <property type="evidence" value="ECO:0007669"/>
    <property type="project" value="TreeGrafter"/>
</dbReference>
<gene>
    <name evidence="4" type="ORF">SAMN05660686_04395</name>
</gene>
<dbReference type="InterPro" id="IPR029787">
    <property type="entry name" value="Nucleotide_cyclase"/>
</dbReference>
<protein>
    <recommendedName>
        <fullName evidence="1">diguanylate cyclase</fullName>
        <ecNumber evidence="1">2.7.7.65</ecNumber>
    </recommendedName>
</protein>
<comment type="catalytic activity">
    <reaction evidence="2">
        <text>2 GTP = 3',3'-c-di-GMP + 2 diphosphate</text>
        <dbReference type="Rhea" id="RHEA:24898"/>
        <dbReference type="ChEBI" id="CHEBI:33019"/>
        <dbReference type="ChEBI" id="CHEBI:37565"/>
        <dbReference type="ChEBI" id="CHEBI:58805"/>
        <dbReference type="EC" id="2.7.7.65"/>
    </reaction>
</comment>
<name>A0A8G2BLQ4_9PROT</name>
<dbReference type="FunFam" id="3.30.70.270:FF:000001">
    <property type="entry name" value="Diguanylate cyclase domain protein"/>
    <property type="match status" value="1"/>
</dbReference>